<dbReference type="InterPro" id="IPR036388">
    <property type="entry name" value="WH-like_DNA-bd_sf"/>
</dbReference>
<keyword evidence="3" id="KW-0238">DNA-binding</keyword>
<keyword evidence="4" id="KW-0804">Transcription</keyword>
<reference evidence="6" key="1">
    <citation type="journal article" date="2023" name="Int. J. Syst. Evol. Microbiol.">
        <title>Claveliimonas bilis gen. nov., sp. nov., deoxycholic acid-producing bacteria isolated from human faeces, and reclassification of Sellimonas monacensis Zenner et al. 2021 as Claveliimonas monacensis comb. nov.</title>
        <authorList>
            <person name="Hisatomi A."/>
            <person name="Kastawa N.W.E.P.G."/>
            <person name="Song I."/>
            <person name="Ohkuma M."/>
            <person name="Fukiya S."/>
            <person name="Sakamoto M."/>
        </authorList>
    </citation>
    <scope>NUCLEOTIDE SEQUENCE [LARGE SCALE GENOMIC DNA]</scope>
    <source>
        <strain evidence="6">12BBH14</strain>
    </source>
</reference>
<evidence type="ECO:0000256" key="4">
    <source>
        <dbReference type="ARBA" id="ARBA00023163"/>
    </source>
</evidence>
<evidence type="ECO:0000256" key="1">
    <source>
        <dbReference type="ARBA" id="ARBA00011046"/>
    </source>
</evidence>
<dbReference type="EMBL" id="AP027742">
    <property type="protein sequence ID" value="BDZ78102.1"/>
    <property type="molecule type" value="Genomic_DNA"/>
</dbReference>
<gene>
    <name evidence="5" type="ORF">Lac1_22850</name>
</gene>
<keyword evidence="2" id="KW-0805">Transcription regulation</keyword>
<protein>
    <recommendedName>
        <fullName evidence="7">Penicillinase repressor</fullName>
    </recommendedName>
</protein>
<keyword evidence="6" id="KW-1185">Reference proteome</keyword>
<dbReference type="SUPFAM" id="SSF46785">
    <property type="entry name" value="Winged helix' DNA-binding domain"/>
    <property type="match status" value="1"/>
</dbReference>
<organism evidence="5 6">
    <name type="scientific">Claveliimonas bilis</name>
    <dbReference type="NCBI Taxonomy" id="3028070"/>
    <lineage>
        <taxon>Bacteria</taxon>
        <taxon>Bacillati</taxon>
        <taxon>Bacillota</taxon>
        <taxon>Clostridia</taxon>
        <taxon>Lachnospirales</taxon>
        <taxon>Lachnospiraceae</taxon>
        <taxon>Claveliimonas</taxon>
    </lineage>
</organism>
<dbReference type="Gene3D" id="1.10.10.10">
    <property type="entry name" value="Winged helix-like DNA-binding domain superfamily/Winged helix DNA-binding domain"/>
    <property type="match status" value="1"/>
</dbReference>
<dbReference type="InterPro" id="IPR005650">
    <property type="entry name" value="BlaI_family"/>
</dbReference>
<name>A0ABN6Z4I6_9FIRM</name>
<proteinExistence type="inferred from homology"/>
<evidence type="ECO:0000256" key="3">
    <source>
        <dbReference type="ARBA" id="ARBA00023125"/>
    </source>
</evidence>
<sequence>MIKLTRRQEDIMKILWESDKPLIASEIEKKQDDLNINTVQATLRALMKKNAIEVADIVYSGTVLSRSYRPIISRDQVITEYDQVVSKVLNDKNLIAHYVDEINDLAAITELEKIIKEKRKKLEK</sequence>
<evidence type="ECO:0000313" key="6">
    <source>
        <dbReference type="Proteomes" id="UP001305815"/>
    </source>
</evidence>
<accession>A0ABN6Z4I6</accession>
<dbReference type="Pfam" id="PF03965">
    <property type="entry name" value="Penicillinase_R"/>
    <property type="match status" value="1"/>
</dbReference>
<dbReference type="InterPro" id="IPR036390">
    <property type="entry name" value="WH_DNA-bd_sf"/>
</dbReference>
<dbReference type="RefSeq" id="WP_230105545.1">
    <property type="nucleotide sequence ID" value="NZ_AP024845.1"/>
</dbReference>
<evidence type="ECO:0000313" key="5">
    <source>
        <dbReference type="EMBL" id="BDZ78102.1"/>
    </source>
</evidence>
<evidence type="ECO:0000256" key="2">
    <source>
        <dbReference type="ARBA" id="ARBA00023015"/>
    </source>
</evidence>
<dbReference type="Proteomes" id="UP001305815">
    <property type="component" value="Chromosome"/>
</dbReference>
<evidence type="ECO:0008006" key="7">
    <source>
        <dbReference type="Google" id="ProtNLM"/>
    </source>
</evidence>
<comment type="similarity">
    <text evidence="1">Belongs to the BlaI transcriptional regulatory family.</text>
</comment>